<dbReference type="RefSeq" id="WP_010402975.1">
    <property type="nucleotide sequence ID" value="NZ_JAWXXV010000001.1"/>
</dbReference>
<keyword evidence="2" id="KW-1185">Reference proteome</keyword>
<dbReference type="EMBL" id="JAWXXV010000001">
    <property type="protein sequence ID" value="MDX5984715.1"/>
    <property type="molecule type" value="Genomic_DNA"/>
</dbReference>
<protein>
    <submittedName>
        <fullName evidence="1">Uncharacterized protein</fullName>
    </submittedName>
</protein>
<evidence type="ECO:0000313" key="2">
    <source>
        <dbReference type="Proteomes" id="UP001279660"/>
    </source>
</evidence>
<gene>
    <name evidence="1" type="ORF">SIL82_10610</name>
</gene>
<name>A0ABU4PM25_9SPHN</name>
<proteinExistence type="predicted"/>
<accession>A0ABU4PM25</accession>
<organism evidence="1 2">
    <name type="scientific">Sphingomonas echinoides</name>
    <dbReference type="NCBI Taxonomy" id="59803"/>
    <lineage>
        <taxon>Bacteria</taxon>
        <taxon>Pseudomonadati</taxon>
        <taxon>Pseudomonadota</taxon>
        <taxon>Alphaproteobacteria</taxon>
        <taxon>Sphingomonadales</taxon>
        <taxon>Sphingomonadaceae</taxon>
        <taxon>Sphingomonas</taxon>
    </lineage>
</organism>
<dbReference type="Proteomes" id="UP001279660">
    <property type="component" value="Unassembled WGS sequence"/>
</dbReference>
<comment type="caution">
    <text evidence="1">The sequence shown here is derived from an EMBL/GenBank/DDBJ whole genome shotgun (WGS) entry which is preliminary data.</text>
</comment>
<evidence type="ECO:0000313" key="1">
    <source>
        <dbReference type="EMBL" id="MDX5984715.1"/>
    </source>
</evidence>
<reference evidence="1 2" key="1">
    <citation type="submission" date="2023-11" db="EMBL/GenBank/DDBJ databases">
        <title>MicrobeMod: A computational toolkit for identifying prokaryotic methylation and restriction-modification with nanopore sequencing.</title>
        <authorList>
            <person name="Crits-Christoph A."/>
            <person name="Kang S.C."/>
            <person name="Lee H."/>
            <person name="Ostrov N."/>
        </authorList>
    </citation>
    <scope>NUCLEOTIDE SEQUENCE [LARGE SCALE GENOMIC DNA]</scope>
    <source>
        <strain evidence="1 2">ATCC 14820</strain>
    </source>
</reference>
<sequence>MNRIHRRTFDIDSAEAKKHAPLGDDGSFESSEMMRQALLETVTEVRRTTAQTTRYGQGIITRVGEAAMRTLFNPKHGFDHFTGTNDLANSQIAKHGIFCMRQWQRVKPVLESLGLISFVHRSIPTGLGKAPGVEQHIQISDLYWFSPANLVPWVKEIFDTVHARIKAKWLDREKGKPRVRRPLVKRDRPHCRIPALLNPIGWARAKAAEAAAHMHPVATYESEEARAIAFATEWARATIPG</sequence>